<evidence type="ECO:0000313" key="2">
    <source>
        <dbReference type="EMBL" id="PXV70484.1"/>
    </source>
</evidence>
<protein>
    <recommendedName>
        <fullName evidence="1">Protein kinase domain-containing protein</fullName>
    </recommendedName>
</protein>
<proteinExistence type="predicted"/>
<comment type="caution">
    <text evidence="2">The sequence shown here is derived from an EMBL/GenBank/DDBJ whole genome shotgun (WGS) entry which is preliminary data.</text>
</comment>
<feature type="domain" description="Protein kinase" evidence="1">
    <location>
        <begin position="24"/>
        <end position="227"/>
    </location>
</feature>
<dbReference type="GO" id="GO:0004672">
    <property type="term" value="F:protein kinase activity"/>
    <property type="evidence" value="ECO:0007669"/>
    <property type="project" value="InterPro"/>
</dbReference>
<sequence>MEPQEKTLPDCARAALRGTPLEQVHVIALLGEGKRSRAWRVRWQGRDSVLKLYRPDASDKHLRRHGTTLARYEYRRNLTLYRVPGLESHIARPFAFWSDGPVQALVQEYVDGVLFEDFRKTAPPHVLRTLVASLSRIVRRAHDARVFDLDLHPNNIMVTGGSVGGECGRHTLKLYDFNKIPFHEYSPNPLATLLLRLHLIGPESRDLRRLHLFTDPPGRSRLGTRRQ</sequence>
<dbReference type="PROSITE" id="PS50011">
    <property type="entry name" value="PROTEIN_KINASE_DOM"/>
    <property type="match status" value="1"/>
</dbReference>
<organism evidence="2 3">
    <name type="scientific">Sinimarinibacterium flocculans</name>
    <dbReference type="NCBI Taxonomy" id="985250"/>
    <lineage>
        <taxon>Bacteria</taxon>
        <taxon>Pseudomonadati</taxon>
        <taxon>Pseudomonadota</taxon>
        <taxon>Gammaproteobacteria</taxon>
        <taxon>Nevskiales</taxon>
        <taxon>Nevskiaceae</taxon>
        <taxon>Sinimarinibacterium</taxon>
    </lineage>
</organism>
<dbReference type="GO" id="GO:0005524">
    <property type="term" value="F:ATP binding"/>
    <property type="evidence" value="ECO:0007669"/>
    <property type="project" value="InterPro"/>
</dbReference>
<dbReference type="InterPro" id="IPR011009">
    <property type="entry name" value="Kinase-like_dom_sf"/>
</dbReference>
<dbReference type="SUPFAM" id="SSF56112">
    <property type="entry name" value="Protein kinase-like (PK-like)"/>
    <property type="match status" value="1"/>
</dbReference>
<dbReference type="EMBL" id="QICN01000002">
    <property type="protein sequence ID" value="PXV70484.1"/>
    <property type="molecule type" value="Genomic_DNA"/>
</dbReference>
<dbReference type="Proteomes" id="UP000248330">
    <property type="component" value="Unassembled WGS sequence"/>
</dbReference>
<accession>A0A318EFN4</accession>
<keyword evidence="3" id="KW-1185">Reference proteome</keyword>
<dbReference type="RefSeq" id="WP_110264141.1">
    <property type="nucleotide sequence ID" value="NZ_CAWNXA010000002.1"/>
</dbReference>
<evidence type="ECO:0000313" key="3">
    <source>
        <dbReference type="Proteomes" id="UP000248330"/>
    </source>
</evidence>
<dbReference type="AlphaFoldDB" id="A0A318EFN4"/>
<gene>
    <name evidence="2" type="ORF">C8D93_102343</name>
</gene>
<dbReference type="Gene3D" id="1.10.510.10">
    <property type="entry name" value="Transferase(Phosphotransferase) domain 1"/>
    <property type="match status" value="1"/>
</dbReference>
<reference evidence="2 3" key="1">
    <citation type="submission" date="2018-04" db="EMBL/GenBank/DDBJ databases">
        <title>Genomic Encyclopedia of Type Strains, Phase IV (KMG-IV): sequencing the most valuable type-strain genomes for metagenomic binning, comparative biology and taxonomic classification.</title>
        <authorList>
            <person name="Goeker M."/>
        </authorList>
    </citation>
    <scope>NUCLEOTIDE SEQUENCE [LARGE SCALE GENOMIC DNA]</scope>
    <source>
        <strain evidence="2 3">DSM 104150</strain>
    </source>
</reference>
<evidence type="ECO:0000259" key="1">
    <source>
        <dbReference type="PROSITE" id="PS50011"/>
    </source>
</evidence>
<dbReference type="InterPro" id="IPR000719">
    <property type="entry name" value="Prot_kinase_dom"/>
</dbReference>
<name>A0A318EFN4_9GAMM</name>